<dbReference type="AlphaFoldDB" id="A0A917DAR5"/>
<protein>
    <submittedName>
        <fullName evidence="2">Uncharacterized protein</fullName>
    </submittedName>
</protein>
<accession>A0A917DAR5</accession>
<evidence type="ECO:0000256" key="1">
    <source>
        <dbReference type="SAM" id="MobiDB-lite"/>
    </source>
</evidence>
<evidence type="ECO:0000313" key="3">
    <source>
        <dbReference type="Proteomes" id="UP000625735"/>
    </source>
</evidence>
<keyword evidence="3" id="KW-1185">Reference proteome</keyword>
<dbReference type="Proteomes" id="UP000625735">
    <property type="component" value="Unassembled WGS sequence"/>
</dbReference>
<evidence type="ECO:0000313" key="2">
    <source>
        <dbReference type="EMBL" id="GGD21348.1"/>
    </source>
</evidence>
<name>A0A917DAR5_9FLAO</name>
<feature type="region of interest" description="Disordered" evidence="1">
    <location>
        <begin position="1"/>
        <end position="20"/>
    </location>
</feature>
<reference evidence="2" key="2">
    <citation type="submission" date="2020-09" db="EMBL/GenBank/DDBJ databases">
        <authorList>
            <person name="Sun Q."/>
            <person name="Zhou Y."/>
        </authorList>
    </citation>
    <scope>NUCLEOTIDE SEQUENCE</scope>
    <source>
        <strain evidence="2">CGMCC 1.12506</strain>
    </source>
</reference>
<reference evidence="2" key="1">
    <citation type="journal article" date="2014" name="Int. J. Syst. Evol. Microbiol.">
        <title>Complete genome sequence of Corynebacterium casei LMG S-19264T (=DSM 44701T), isolated from a smear-ripened cheese.</title>
        <authorList>
            <consortium name="US DOE Joint Genome Institute (JGI-PGF)"/>
            <person name="Walter F."/>
            <person name="Albersmeier A."/>
            <person name="Kalinowski J."/>
            <person name="Ruckert C."/>
        </authorList>
    </citation>
    <scope>NUCLEOTIDE SEQUENCE</scope>
    <source>
        <strain evidence="2">CGMCC 1.12506</strain>
    </source>
</reference>
<feature type="compositionally biased region" description="Polar residues" evidence="1">
    <location>
        <begin position="1"/>
        <end position="12"/>
    </location>
</feature>
<comment type="caution">
    <text evidence="2">The sequence shown here is derived from an EMBL/GenBank/DDBJ whole genome shotgun (WGS) entry which is preliminary data.</text>
</comment>
<sequence>MQSNVHTSNSGIGETEHDASVSHCESVLLLPTRELNFSIFEKRPEFVSYAVNLKYCSARNYGNEDQNV</sequence>
<gene>
    <name evidence="2" type="ORF">GCM10011343_09760</name>
</gene>
<organism evidence="2 3">
    <name type="scientific">Flavobacterium orientale</name>
    <dbReference type="NCBI Taxonomy" id="1756020"/>
    <lineage>
        <taxon>Bacteria</taxon>
        <taxon>Pseudomonadati</taxon>
        <taxon>Bacteroidota</taxon>
        <taxon>Flavobacteriia</taxon>
        <taxon>Flavobacteriales</taxon>
        <taxon>Flavobacteriaceae</taxon>
        <taxon>Flavobacterium</taxon>
    </lineage>
</organism>
<dbReference type="EMBL" id="BMFG01000003">
    <property type="protein sequence ID" value="GGD21348.1"/>
    <property type="molecule type" value="Genomic_DNA"/>
</dbReference>
<proteinExistence type="predicted"/>